<evidence type="ECO:0000256" key="1">
    <source>
        <dbReference type="ARBA" id="ARBA00022729"/>
    </source>
</evidence>
<dbReference type="Pfam" id="PF00497">
    <property type="entry name" value="SBP_bac_3"/>
    <property type="match status" value="1"/>
</dbReference>
<dbReference type="PANTHER" id="PTHR35936">
    <property type="entry name" value="MEMBRANE-BOUND LYTIC MUREIN TRANSGLYCOSYLASE F"/>
    <property type="match status" value="1"/>
</dbReference>
<evidence type="ECO:0000256" key="2">
    <source>
        <dbReference type="SAM" id="SignalP"/>
    </source>
</evidence>
<feature type="signal peptide" evidence="2">
    <location>
        <begin position="1"/>
        <end position="23"/>
    </location>
</feature>
<dbReference type="SMART" id="SM00062">
    <property type="entry name" value="PBPb"/>
    <property type="match status" value="1"/>
</dbReference>
<comment type="caution">
    <text evidence="4">The sequence shown here is derived from an EMBL/GenBank/DDBJ whole genome shotgun (WGS) entry which is preliminary data.</text>
</comment>
<gene>
    <name evidence="4" type="ORF">SAMN06295970_11428</name>
</gene>
<dbReference type="EMBL" id="FXUL01000014">
    <property type="protein sequence ID" value="SMP68617.1"/>
    <property type="molecule type" value="Genomic_DNA"/>
</dbReference>
<dbReference type="Gene3D" id="3.40.190.10">
    <property type="entry name" value="Periplasmic binding protein-like II"/>
    <property type="match status" value="2"/>
</dbReference>
<dbReference type="SUPFAM" id="SSF53850">
    <property type="entry name" value="Periplasmic binding protein-like II"/>
    <property type="match status" value="1"/>
</dbReference>
<evidence type="ECO:0000259" key="3">
    <source>
        <dbReference type="SMART" id="SM00062"/>
    </source>
</evidence>
<dbReference type="InterPro" id="IPR001638">
    <property type="entry name" value="Solute-binding_3/MltF_N"/>
</dbReference>
<reference evidence="4 5" key="1">
    <citation type="submission" date="2017-05" db="EMBL/GenBank/DDBJ databases">
        <authorList>
            <person name="Varghese N."/>
            <person name="Submissions S."/>
        </authorList>
    </citation>
    <scope>NUCLEOTIDE SEQUENCE [LARGE SCALE GENOMIC DNA]</scope>
    <source>
        <strain evidence="4 5">DSM 26001</strain>
    </source>
</reference>
<proteinExistence type="predicted"/>
<evidence type="ECO:0000313" key="4">
    <source>
        <dbReference type="EMBL" id="SMP68617.1"/>
    </source>
</evidence>
<feature type="chain" id="PRO_5047389302" evidence="2">
    <location>
        <begin position="24"/>
        <end position="264"/>
    </location>
</feature>
<sequence>MTLIPRRLALACMLCIAAASASATPRLQRVLETQTLRVCIWPEYYGITYRNPKTRLLSGLDIDISAEFGKELGVVVQYVDSDFQKLVERLANDECDVAMHSVGITPARRSQLQFTKPTMRSDVYAIVSRTSNAVRRWEDLDKPGRVIAVQAGTLMEPLMRQTLKHARLLAVQPPQTREQEVESGRADAFMTDFPYSRRMLALTDWARLVSAPEPFHLTDYAYALAPGDTSLLDRMNAFIDTIRQDGRLRQFARKHQLDAIIVTQ</sequence>
<dbReference type="Proteomes" id="UP001158049">
    <property type="component" value="Unassembled WGS sequence"/>
</dbReference>
<dbReference type="RefSeq" id="WP_283443505.1">
    <property type="nucleotide sequence ID" value="NZ_FXUL01000014.1"/>
</dbReference>
<protein>
    <submittedName>
        <fullName evidence="4">Amino acid ABC transporter substrate-binding protein, PAAT family</fullName>
    </submittedName>
</protein>
<evidence type="ECO:0000313" key="5">
    <source>
        <dbReference type="Proteomes" id="UP001158049"/>
    </source>
</evidence>
<dbReference type="PANTHER" id="PTHR35936:SF17">
    <property type="entry name" value="ARGININE-BINDING EXTRACELLULAR PROTEIN ARTP"/>
    <property type="match status" value="1"/>
</dbReference>
<name>A0ABY1QDU4_9BURK</name>
<keyword evidence="5" id="KW-1185">Reference proteome</keyword>
<organism evidence="4 5">
    <name type="scientific">Noviherbaspirillum suwonense</name>
    <dbReference type="NCBI Taxonomy" id="1224511"/>
    <lineage>
        <taxon>Bacteria</taxon>
        <taxon>Pseudomonadati</taxon>
        <taxon>Pseudomonadota</taxon>
        <taxon>Betaproteobacteria</taxon>
        <taxon>Burkholderiales</taxon>
        <taxon>Oxalobacteraceae</taxon>
        <taxon>Noviherbaspirillum</taxon>
    </lineage>
</organism>
<accession>A0ABY1QDU4</accession>
<keyword evidence="1 2" id="KW-0732">Signal</keyword>
<feature type="domain" description="Solute-binding protein family 3/N-terminal" evidence="3">
    <location>
        <begin position="35"/>
        <end position="259"/>
    </location>
</feature>
<dbReference type="CDD" id="cd13530">
    <property type="entry name" value="PBP2_peptides_like"/>
    <property type="match status" value="1"/>
</dbReference>